<organism evidence="1">
    <name type="scientific">Rhizophagus irregularis (strain DAOM 181602 / DAOM 197198 / MUCL 43194)</name>
    <name type="common">Arbuscular mycorrhizal fungus</name>
    <name type="synonym">Glomus intraradices</name>
    <dbReference type="NCBI Taxonomy" id="747089"/>
    <lineage>
        <taxon>Eukaryota</taxon>
        <taxon>Fungi</taxon>
        <taxon>Fungi incertae sedis</taxon>
        <taxon>Mucoromycota</taxon>
        <taxon>Glomeromycotina</taxon>
        <taxon>Glomeromycetes</taxon>
        <taxon>Glomerales</taxon>
        <taxon>Glomeraceae</taxon>
        <taxon>Rhizophagus</taxon>
    </lineage>
</organism>
<dbReference type="HOGENOM" id="CLU_1251247_0_0_1"/>
<accession>U9T128</accession>
<sequence>MSYNKQMKNIIKPKKGYRMFNPKRSKDQQEIIEFTLDYQQHLRQRFGYTNDYEHASSDTSDDTKETSIVLSWMYYFGAIRLHYFLPVVVKKFMKIINRTGVLVRNFVNSMNFINEMILKMGFEYSRKTTDPSLTSYLKSVMEKRDITSPKLNGKWSQLDLITNNILHYVLTSPTPLGPNPKYSNKFTIYLVNIHAELIDHLRKIQANNSDVVRKIGYAELQ</sequence>
<gene>
    <name evidence="1" type="ORF">GLOINDRAFT_86675</name>
</gene>
<name>U9T128_RHIID</name>
<dbReference type="AlphaFoldDB" id="U9T128"/>
<dbReference type="VEuPathDB" id="FungiDB:RhiirFUN_026201"/>
<reference evidence="1" key="1">
    <citation type="submission" date="2013-07" db="EMBL/GenBank/DDBJ databases">
        <title>The genome of an arbuscular mycorrhizal fungus provides insights into the evolution of the oldest plant symbiosis.</title>
        <authorList>
            <consortium name="DOE Joint Genome Institute"/>
            <person name="Tisserant E."/>
            <person name="Malbreil M."/>
            <person name="Kuo A."/>
            <person name="Kohler A."/>
            <person name="Symeonidi A."/>
            <person name="Balestrini R."/>
            <person name="Charron P."/>
            <person name="Duensing N."/>
            <person name="Frei-dit-Frey N."/>
            <person name="Gianinazzi-Pearson V."/>
            <person name="Gilbert B."/>
            <person name="Handa Y."/>
            <person name="Hijri M."/>
            <person name="Kaul R."/>
            <person name="Kawaguchi M."/>
            <person name="Krajinski F."/>
            <person name="Lammers P."/>
            <person name="Lapierre D."/>
            <person name="Masclaux F.G."/>
            <person name="Murat C."/>
            <person name="Morin E."/>
            <person name="Ndikumana S."/>
            <person name="Pagni M."/>
            <person name="Petitpierre D."/>
            <person name="Requena N."/>
            <person name="Rosikiewicz P."/>
            <person name="Riley R."/>
            <person name="Saito K."/>
            <person name="San Clemente H."/>
            <person name="Shapiro H."/>
            <person name="van Tuinen D."/>
            <person name="Becard G."/>
            <person name="Bonfante P."/>
            <person name="Paszkowski U."/>
            <person name="Shachar-Hill Y."/>
            <person name="Young J.P."/>
            <person name="Sanders I.R."/>
            <person name="Henrissat B."/>
            <person name="Rensing S.A."/>
            <person name="Grigoriev I.V."/>
            <person name="Corradi N."/>
            <person name="Roux C."/>
            <person name="Martin F."/>
        </authorList>
    </citation>
    <scope>NUCLEOTIDE SEQUENCE</scope>
    <source>
        <strain evidence="1">DAOM 197198</strain>
    </source>
</reference>
<dbReference type="EMBL" id="KI296145">
    <property type="protein sequence ID" value="ESA01870.1"/>
    <property type="molecule type" value="Genomic_DNA"/>
</dbReference>
<protein>
    <submittedName>
        <fullName evidence="1">Uncharacterized protein</fullName>
    </submittedName>
</protein>
<proteinExistence type="predicted"/>
<evidence type="ECO:0000313" key="1">
    <source>
        <dbReference type="EMBL" id="ESA01870.1"/>
    </source>
</evidence>